<keyword evidence="2" id="KW-1185">Reference proteome</keyword>
<evidence type="ECO:0000313" key="2">
    <source>
        <dbReference type="Proteomes" id="UP000250321"/>
    </source>
</evidence>
<proteinExistence type="predicted"/>
<dbReference type="EMBL" id="PJQY01002929">
    <property type="protein sequence ID" value="PQM41681.1"/>
    <property type="molecule type" value="Genomic_DNA"/>
</dbReference>
<comment type="caution">
    <text evidence="1">The sequence shown here is derived from an EMBL/GenBank/DDBJ whole genome shotgun (WGS) entry which is preliminary data.</text>
</comment>
<protein>
    <submittedName>
        <fullName evidence="1">Uncharacterized protein</fullName>
    </submittedName>
</protein>
<evidence type="ECO:0000313" key="1">
    <source>
        <dbReference type="EMBL" id="PQM41681.1"/>
    </source>
</evidence>
<gene>
    <name evidence="1" type="ORF">Pyn_16619</name>
</gene>
<name>A0A314UWB1_PRUYE</name>
<accession>A0A314UWB1</accession>
<sequence length="78" mass="9052">MSKSDDMRFSKEKEFLEEIHIHGVVPPKGVYIDPDIVELFEEFLHTRVQGVQGSEHVAPLVNEQPNSIRLPMLIRELR</sequence>
<dbReference type="Proteomes" id="UP000250321">
    <property type="component" value="Unassembled WGS sequence"/>
</dbReference>
<organism evidence="1 2">
    <name type="scientific">Prunus yedoensis var. nudiflora</name>
    <dbReference type="NCBI Taxonomy" id="2094558"/>
    <lineage>
        <taxon>Eukaryota</taxon>
        <taxon>Viridiplantae</taxon>
        <taxon>Streptophyta</taxon>
        <taxon>Embryophyta</taxon>
        <taxon>Tracheophyta</taxon>
        <taxon>Spermatophyta</taxon>
        <taxon>Magnoliopsida</taxon>
        <taxon>eudicotyledons</taxon>
        <taxon>Gunneridae</taxon>
        <taxon>Pentapetalae</taxon>
        <taxon>rosids</taxon>
        <taxon>fabids</taxon>
        <taxon>Rosales</taxon>
        <taxon>Rosaceae</taxon>
        <taxon>Amygdaloideae</taxon>
        <taxon>Amygdaleae</taxon>
        <taxon>Prunus</taxon>
    </lineage>
</organism>
<reference evidence="1 2" key="1">
    <citation type="submission" date="2018-02" db="EMBL/GenBank/DDBJ databases">
        <title>Draft genome of wild Prunus yedoensis var. nudiflora.</title>
        <authorList>
            <person name="Baek S."/>
            <person name="Kim J.-H."/>
            <person name="Choi K."/>
            <person name="Kim G.-B."/>
            <person name="Cho A."/>
            <person name="Jang H."/>
            <person name="Shin C.-H."/>
            <person name="Yu H.-J."/>
            <person name="Mun J.-H."/>
        </authorList>
    </citation>
    <scope>NUCLEOTIDE SEQUENCE [LARGE SCALE GENOMIC DNA]</scope>
    <source>
        <strain evidence="2">cv. Jeju island</strain>
        <tissue evidence="1">Leaf</tissue>
    </source>
</reference>
<dbReference type="AlphaFoldDB" id="A0A314UWB1"/>